<dbReference type="GO" id="GO:0046872">
    <property type="term" value="F:metal ion binding"/>
    <property type="evidence" value="ECO:0007669"/>
    <property type="project" value="UniProtKB-KW"/>
</dbReference>
<evidence type="ECO:0000259" key="7">
    <source>
        <dbReference type="Pfam" id="PF01435"/>
    </source>
</evidence>
<evidence type="ECO:0000313" key="9">
    <source>
        <dbReference type="Proteomes" id="UP000003477"/>
    </source>
</evidence>
<keyword evidence="1 6" id="KW-0645">Protease</keyword>
<dbReference type="Pfam" id="PF01435">
    <property type="entry name" value="Peptidase_M48"/>
    <property type="match status" value="1"/>
</dbReference>
<comment type="cofactor">
    <cofactor evidence="6">
        <name>Zn(2+)</name>
        <dbReference type="ChEBI" id="CHEBI:29105"/>
    </cofactor>
    <text evidence="6">Binds 1 zinc ion per subunit.</text>
</comment>
<dbReference type="Proteomes" id="UP000003477">
    <property type="component" value="Unassembled WGS sequence"/>
</dbReference>
<dbReference type="PANTHER" id="PTHR22726">
    <property type="entry name" value="METALLOENDOPEPTIDASE OMA1"/>
    <property type="match status" value="1"/>
</dbReference>
<evidence type="ECO:0000256" key="1">
    <source>
        <dbReference type="ARBA" id="ARBA00022670"/>
    </source>
</evidence>
<feature type="domain" description="Peptidase M48" evidence="7">
    <location>
        <begin position="11"/>
        <end position="165"/>
    </location>
</feature>
<dbReference type="PATRIC" id="fig|423471.3.peg.83"/>
<dbReference type="PANTHER" id="PTHR22726:SF1">
    <property type="entry name" value="METALLOENDOPEPTIDASE OMA1, MITOCHONDRIAL"/>
    <property type="match status" value="1"/>
</dbReference>
<protein>
    <submittedName>
        <fullName evidence="8">Peptidase M48</fullName>
    </submittedName>
</protein>
<organism evidence="8 9">
    <name type="scientific">Crocosphaera watsonii WH 0003</name>
    <dbReference type="NCBI Taxonomy" id="423471"/>
    <lineage>
        <taxon>Bacteria</taxon>
        <taxon>Bacillati</taxon>
        <taxon>Cyanobacteriota</taxon>
        <taxon>Cyanophyceae</taxon>
        <taxon>Oscillatoriophycideae</taxon>
        <taxon>Chroococcales</taxon>
        <taxon>Aphanothecaceae</taxon>
        <taxon>Crocosphaera</taxon>
    </lineage>
</organism>
<name>G5IXS8_CROWT</name>
<keyword evidence="5 6" id="KW-0482">Metalloprotease</keyword>
<evidence type="ECO:0000313" key="8">
    <source>
        <dbReference type="EMBL" id="EHJ15277.1"/>
    </source>
</evidence>
<accession>G5IXS8</accession>
<comment type="similarity">
    <text evidence="6">Belongs to the peptidase M48 family.</text>
</comment>
<keyword evidence="3 6" id="KW-0378">Hydrolase</keyword>
<evidence type="ECO:0000256" key="3">
    <source>
        <dbReference type="ARBA" id="ARBA00022801"/>
    </source>
</evidence>
<reference evidence="8 9" key="1">
    <citation type="journal article" date="2011" name="Front. Microbiol.">
        <title>Two Strains of Crocosphaera watsonii with Highly Conserved Genomes are Distinguished by Strain-Specific Features.</title>
        <authorList>
            <person name="Bench S.R."/>
            <person name="Ilikchyan I.N."/>
            <person name="Tripp H.J."/>
            <person name="Zehr J.P."/>
        </authorList>
    </citation>
    <scope>NUCLEOTIDE SEQUENCE [LARGE SCALE GENOMIC DNA]</scope>
    <source>
        <strain evidence="8 9">WH 0003</strain>
    </source>
</reference>
<dbReference type="GO" id="GO:0004222">
    <property type="term" value="F:metalloendopeptidase activity"/>
    <property type="evidence" value="ECO:0007669"/>
    <property type="project" value="InterPro"/>
</dbReference>
<dbReference type="GeneID" id="88769821"/>
<gene>
    <name evidence="8" type="ORF">CWATWH0003_0088</name>
</gene>
<keyword evidence="2" id="KW-0479">Metal-binding</keyword>
<dbReference type="InterPro" id="IPR001915">
    <property type="entry name" value="Peptidase_M48"/>
</dbReference>
<evidence type="ECO:0000256" key="2">
    <source>
        <dbReference type="ARBA" id="ARBA00022723"/>
    </source>
</evidence>
<dbReference type="InterPro" id="IPR051156">
    <property type="entry name" value="Mito/Outer_Membr_Metalloprot"/>
</dbReference>
<proteinExistence type="inferred from homology"/>
<sequence>MTPYMGRDFEYEYYVVKDPNINAFALPGGKIVVNTGAIMAADSEAEIAGLLGHEIAHAVLSHGFLKVARANFLNSSGQLLGSVQELQQGVPFITRMSALVNLAYSREAETQSDILGTRVLASAGYAADGLRDFMNILRKKRGDEPTSYLSTHPAPVDRVKSLEKLVVDNSYDRYRYMGVKRHQEIKERLKNL</sequence>
<evidence type="ECO:0000256" key="4">
    <source>
        <dbReference type="ARBA" id="ARBA00022833"/>
    </source>
</evidence>
<dbReference type="RefSeq" id="WP_007308772.1">
    <property type="nucleotide sequence ID" value="NZ_AESD01000010.1"/>
</dbReference>
<evidence type="ECO:0000256" key="5">
    <source>
        <dbReference type="ARBA" id="ARBA00023049"/>
    </source>
</evidence>
<comment type="caution">
    <text evidence="8">The sequence shown here is derived from an EMBL/GenBank/DDBJ whole genome shotgun (WGS) entry which is preliminary data.</text>
</comment>
<keyword evidence="4 6" id="KW-0862">Zinc</keyword>
<dbReference type="EMBL" id="AESD01000010">
    <property type="protein sequence ID" value="EHJ15277.1"/>
    <property type="molecule type" value="Genomic_DNA"/>
</dbReference>
<dbReference type="GO" id="GO:0051603">
    <property type="term" value="P:proteolysis involved in protein catabolic process"/>
    <property type="evidence" value="ECO:0007669"/>
    <property type="project" value="TreeGrafter"/>
</dbReference>
<dbReference type="AlphaFoldDB" id="G5IXS8"/>
<dbReference type="GO" id="GO:0016020">
    <property type="term" value="C:membrane"/>
    <property type="evidence" value="ECO:0007669"/>
    <property type="project" value="TreeGrafter"/>
</dbReference>
<dbReference type="Gene3D" id="3.30.2010.10">
    <property type="entry name" value="Metalloproteases ('zincins'), catalytic domain"/>
    <property type="match status" value="1"/>
</dbReference>
<evidence type="ECO:0000256" key="6">
    <source>
        <dbReference type="RuleBase" id="RU003983"/>
    </source>
</evidence>